<reference evidence="3 4" key="1">
    <citation type="journal article" date="2016" name="Nat. Commun.">
        <title>Thousands of microbial genomes shed light on interconnected biogeochemical processes in an aquifer system.</title>
        <authorList>
            <person name="Anantharaman K."/>
            <person name="Brown C.T."/>
            <person name="Hug L.A."/>
            <person name="Sharon I."/>
            <person name="Castelle C.J."/>
            <person name="Probst A.J."/>
            <person name="Thomas B.C."/>
            <person name="Singh A."/>
            <person name="Wilkins M.J."/>
            <person name="Karaoz U."/>
            <person name="Brodie E.L."/>
            <person name="Williams K.H."/>
            <person name="Hubbard S.S."/>
            <person name="Banfield J.F."/>
        </authorList>
    </citation>
    <scope>NUCLEOTIDE SEQUENCE [LARGE SCALE GENOMIC DNA]</scope>
</reference>
<evidence type="ECO:0008006" key="5">
    <source>
        <dbReference type="Google" id="ProtNLM"/>
    </source>
</evidence>
<dbReference type="SUPFAM" id="SSF48452">
    <property type="entry name" value="TPR-like"/>
    <property type="match status" value="1"/>
</dbReference>
<evidence type="ECO:0000256" key="2">
    <source>
        <dbReference type="SAM" id="Coils"/>
    </source>
</evidence>
<dbReference type="InterPro" id="IPR011990">
    <property type="entry name" value="TPR-like_helical_dom_sf"/>
</dbReference>
<dbReference type="STRING" id="1798553.A3H70_01300"/>
<protein>
    <recommendedName>
        <fullName evidence="5">Tetratricopeptide repeat protein</fullName>
    </recommendedName>
</protein>
<dbReference type="EMBL" id="MHKO01000038">
    <property type="protein sequence ID" value="OGY91751.1"/>
    <property type="molecule type" value="Genomic_DNA"/>
</dbReference>
<organism evidence="3 4">
    <name type="scientific">Candidatus Komeilibacteria bacterium RIFCSPLOWO2_02_FULL_48_11</name>
    <dbReference type="NCBI Taxonomy" id="1798553"/>
    <lineage>
        <taxon>Bacteria</taxon>
        <taxon>Candidatus Komeiliibacteriota</taxon>
    </lineage>
</organism>
<comment type="caution">
    <text evidence="3">The sequence shown here is derived from an EMBL/GenBank/DDBJ whole genome shotgun (WGS) entry which is preliminary data.</text>
</comment>
<dbReference type="Proteomes" id="UP000178109">
    <property type="component" value="Unassembled WGS sequence"/>
</dbReference>
<feature type="coiled-coil region" evidence="2">
    <location>
        <begin position="22"/>
        <end position="49"/>
    </location>
</feature>
<evidence type="ECO:0000313" key="4">
    <source>
        <dbReference type="Proteomes" id="UP000178109"/>
    </source>
</evidence>
<accession>A0A1G2BRK2</accession>
<sequence>MARVDFYVQALSQASNKPNFKIEQLAGYLAALQDDYNALERAKLTARQAWILAWDAEQAAALLTKEEANKWLSRARGLYEKSLASLPRNVVILTDAARFYRTHSAALLESSEAADALYLKARALLDKAITIDDTYEPAFLERSQLLVVEGKSAEAFDSFKVVVEKNPAAAYEAGHLALAAKKFEEAVAYFKKAIEQNPNHLQARYELIQAYLALADLDSARVELAALEERIPKDDAATQGLLKGLRELLK</sequence>
<dbReference type="SMART" id="SM00028">
    <property type="entry name" value="TPR"/>
    <property type="match status" value="1"/>
</dbReference>
<dbReference type="AlphaFoldDB" id="A0A1G2BRK2"/>
<dbReference type="InterPro" id="IPR019734">
    <property type="entry name" value="TPR_rpt"/>
</dbReference>
<dbReference type="PROSITE" id="PS50005">
    <property type="entry name" value="TPR"/>
    <property type="match status" value="1"/>
</dbReference>
<feature type="repeat" description="TPR" evidence="1">
    <location>
        <begin position="167"/>
        <end position="200"/>
    </location>
</feature>
<evidence type="ECO:0000256" key="1">
    <source>
        <dbReference type="PROSITE-ProRule" id="PRU00339"/>
    </source>
</evidence>
<gene>
    <name evidence="3" type="ORF">A3H70_01300</name>
</gene>
<keyword evidence="2" id="KW-0175">Coiled coil</keyword>
<dbReference type="Pfam" id="PF14559">
    <property type="entry name" value="TPR_19"/>
    <property type="match status" value="1"/>
</dbReference>
<evidence type="ECO:0000313" key="3">
    <source>
        <dbReference type="EMBL" id="OGY91751.1"/>
    </source>
</evidence>
<name>A0A1G2BRK2_9BACT</name>
<dbReference type="Gene3D" id="1.25.40.10">
    <property type="entry name" value="Tetratricopeptide repeat domain"/>
    <property type="match status" value="2"/>
</dbReference>
<proteinExistence type="predicted"/>
<keyword evidence="1" id="KW-0802">TPR repeat</keyword>